<gene>
    <name evidence="9" type="primary">prc</name>
    <name evidence="9" type="ORF">GCM10011487_45590</name>
</gene>
<keyword evidence="7" id="KW-0732">Signal</keyword>
<dbReference type="GO" id="GO:0004175">
    <property type="term" value="F:endopeptidase activity"/>
    <property type="evidence" value="ECO:0007669"/>
    <property type="project" value="TreeGrafter"/>
</dbReference>
<dbReference type="SMART" id="SM00245">
    <property type="entry name" value="TSPc"/>
    <property type="match status" value="1"/>
</dbReference>
<dbReference type="Pfam" id="PF17804">
    <property type="entry name" value="TSP_NTD"/>
    <property type="match status" value="1"/>
</dbReference>
<dbReference type="InterPro" id="IPR036034">
    <property type="entry name" value="PDZ_sf"/>
</dbReference>
<dbReference type="RefSeq" id="WP_161814190.1">
    <property type="nucleotide sequence ID" value="NZ_BLJN01000004.1"/>
</dbReference>
<dbReference type="InterPro" id="IPR020992">
    <property type="entry name" value="Tail_Prtase_C"/>
</dbReference>
<evidence type="ECO:0000256" key="3">
    <source>
        <dbReference type="ARBA" id="ARBA00022801"/>
    </source>
</evidence>
<accession>A0A829YH48</accession>
<evidence type="ECO:0000256" key="4">
    <source>
        <dbReference type="ARBA" id="ARBA00022825"/>
    </source>
</evidence>
<dbReference type="Gene3D" id="3.30.750.44">
    <property type="match status" value="1"/>
</dbReference>
<dbReference type="InterPro" id="IPR001478">
    <property type="entry name" value="PDZ"/>
</dbReference>
<dbReference type="InterPro" id="IPR029045">
    <property type="entry name" value="ClpP/crotonase-like_dom_sf"/>
</dbReference>
<sequence length="717" mass="79709">MYQSPSHEPAKQRRNTLIFSLPALLVVCALLAGTAQAPVAKAVATANSQDLSPTERQRRVSKLVSNVIERSHYRQSPINDPVSSLVLDRFIEQLDGGRSYFLASDIAEFERYRYQLDDAVVNGQLEPVFAIFNRFQQRNKERVNYAVDLLKTEPDFNVDESFEFDRAKAPWAKTNDELNDIWRRRVKNDAVSLMLTEKTWPETKDILQKRYERVVKRTEQVTSDDIFEVFMNSFAHVFDPHSSYFSPRNSEEYRIQMSLSYEGIGASLQLVDDYVTVLNVLPGGPAAINGTLGANDRIIAVGEGKSGKMVDVIGWRLDDVVQIIRGKVGTTVRLNILPAGAAPGSPEKVLELQRNKVSLDAQAAQKEVHTIKRGDREMKVGVINVPSFYQDFEAKSSGAKDYRSTTRDVQKLLNELKAEKVDALIMDLRGNGGGHLTEATALSGLFIPAGPIVQLRETGGRVEVLDDPEPNTVYDGPMIVLVDRYSASASEIFAAAIQDYGRGIIVGQQTYGKGSVQNLYPLDRYALGPDPGFGQLTVTIGKYYRVTGESTQHRGVQPDISMPTAISPEEVGESTRESALPWDRIRPAEFAKEGQLTPAIAALEQSHEQRIASDPDFRSLLADLDAFEKVRTQKKLSLNLKARVAEREQLEQERLARENERRKSRGLPTVAKLADLTGQDPPDAVLDETVQIAADLSGMSNLYLSRLKAQGDKETTP</sequence>
<dbReference type="PROSITE" id="PS50106">
    <property type="entry name" value="PDZ"/>
    <property type="match status" value="1"/>
</dbReference>
<dbReference type="Pfam" id="PF11818">
    <property type="entry name" value="DUF3340"/>
    <property type="match status" value="1"/>
</dbReference>
<evidence type="ECO:0000256" key="5">
    <source>
        <dbReference type="RuleBase" id="RU004404"/>
    </source>
</evidence>
<evidence type="ECO:0000313" key="10">
    <source>
        <dbReference type="Proteomes" id="UP000445000"/>
    </source>
</evidence>
<evidence type="ECO:0000313" key="9">
    <source>
        <dbReference type="EMBL" id="GFE82559.1"/>
    </source>
</evidence>
<dbReference type="SUPFAM" id="SSF52096">
    <property type="entry name" value="ClpP/crotonase"/>
    <property type="match status" value="1"/>
</dbReference>
<protein>
    <submittedName>
        <fullName evidence="9">Tail-specific protease</fullName>
    </submittedName>
</protein>
<dbReference type="Gene3D" id="2.30.42.10">
    <property type="match status" value="1"/>
</dbReference>
<dbReference type="CDD" id="cd07560">
    <property type="entry name" value="Peptidase_S41_CPP"/>
    <property type="match status" value="1"/>
</dbReference>
<dbReference type="InterPro" id="IPR004447">
    <property type="entry name" value="Peptidase_S41A"/>
</dbReference>
<evidence type="ECO:0000256" key="2">
    <source>
        <dbReference type="ARBA" id="ARBA00022670"/>
    </source>
</evidence>
<dbReference type="FunFam" id="3.90.226.10:FF:000090">
    <property type="entry name" value="Tail-specific protease"/>
    <property type="match status" value="1"/>
</dbReference>
<feature type="signal peptide" evidence="7">
    <location>
        <begin position="1"/>
        <end position="37"/>
    </location>
</feature>
<dbReference type="Pfam" id="PF00595">
    <property type="entry name" value="PDZ"/>
    <property type="match status" value="1"/>
</dbReference>
<dbReference type="GO" id="GO:0007165">
    <property type="term" value="P:signal transduction"/>
    <property type="evidence" value="ECO:0007669"/>
    <property type="project" value="TreeGrafter"/>
</dbReference>
<dbReference type="GO" id="GO:0030288">
    <property type="term" value="C:outer membrane-bounded periplasmic space"/>
    <property type="evidence" value="ECO:0007669"/>
    <property type="project" value="TreeGrafter"/>
</dbReference>
<feature type="domain" description="PDZ" evidence="8">
    <location>
        <begin position="254"/>
        <end position="325"/>
    </location>
</feature>
<dbReference type="EMBL" id="BLJN01000004">
    <property type="protein sequence ID" value="GFE82559.1"/>
    <property type="molecule type" value="Genomic_DNA"/>
</dbReference>
<evidence type="ECO:0000256" key="1">
    <source>
        <dbReference type="ARBA" id="ARBA00009179"/>
    </source>
</evidence>
<organism evidence="9 10">
    <name type="scientific">Steroidobacter agaridevorans</name>
    <dbReference type="NCBI Taxonomy" id="2695856"/>
    <lineage>
        <taxon>Bacteria</taxon>
        <taxon>Pseudomonadati</taxon>
        <taxon>Pseudomonadota</taxon>
        <taxon>Gammaproteobacteria</taxon>
        <taxon>Steroidobacterales</taxon>
        <taxon>Steroidobacteraceae</taxon>
        <taxon>Steroidobacter</taxon>
    </lineage>
</organism>
<dbReference type="PANTHER" id="PTHR32060">
    <property type="entry name" value="TAIL-SPECIFIC PROTEASE"/>
    <property type="match status" value="1"/>
</dbReference>
<keyword evidence="2 5" id="KW-0645">Protease</keyword>
<keyword evidence="4 5" id="KW-0720">Serine protease</keyword>
<comment type="caution">
    <text evidence="9">The sequence shown here is derived from an EMBL/GenBank/DDBJ whole genome shotgun (WGS) entry which is preliminary data.</text>
</comment>
<keyword evidence="10" id="KW-1185">Reference proteome</keyword>
<name>A0A829YH48_9GAMM</name>
<dbReference type="AlphaFoldDB" id="A0A829YH48"/>
<dbReference type="Proteomes" id="UP000445000">
    <property type="component" value="Unassembled WGS sequence"/>
</dbReference>
<keyword evidence="3 5" id="KW-0378">Hydrolase</keyword>
<dbReference type="SMART" id="SM00228">
    <property type="entry name" value="PDZ"/>
    <property type="match status" value="1"/>
</dbReference>
<dbReference type="SUPFAM" id="SSF50156">
    <property type="entry name" value="PDZ domain-like"/>
    <property type="match status" value="1"/>
</dbReference>
<evidence type="ECO:0000256" key="7">
    <source>
        <dbReference type="SAM" id="SignalP"/>
    </source>
</evidence>
<feature type="chain" id="PRO_5032314290" evidence="7">
    <location>
        <begin position="38"/>
        <end position="717"/>
    </location>
</feature>
<evidence type="ECO:0000256" key="6">
    <source>
        <dbReference type="SAM" id="MobiDB-lite"/>
    </source>
</evidence>
<dbReference type="GO" id="GO:0008236">
    <property type="term" value="F:serine-type peptidase activity"/>
    <property type="evidence" value="ECO:0007669"/>
    <property type="project" value="UniProtKB-KW"/>
</dbReference>
<reference evidence="10" key="1">
    <citation type="submission" date="2020-01" db="EMBL/GenBank/DDBJ databases">
        <title>'Steroidobacter agaridevorans' sp. nov., agar-degrading bacteria isolated from rhizosphere soils.</title>
        <authorList>
            <person name="Ikenaga M."/>
            <person name="Kataoka M."/>
            <person name="Murouchi A."/>
            <person name="Katsuragi S."/>
            <person name="Sakai M."/>
        </authorList>
    </citation>
    <scope>NUCLEOTIDE SEQUENCE [LARGE SCALE GENOMIC DNA]</scope>
    <source>
        <strain evidence="10">YU21-B</strain>
    </source>
</reference>
<dbReference type="PANTHER" id="PTHR32060:SF22">
    <property type="entry name" value="CARBOXYL-TERMINAL-PROCESSING PEPTIDASE 3, CHLOROPLASTIC"/>
    <property type="match status" value="1"/>
</dbReference>
<dbReference type="InterPro" id="IPR040573">
    <property type="entry name" value="TSP_N"/>
</dbReference>
<comment type="similarity">
    <text evidence="1 5">Belongs to the peptidase S41A family.</text>
</comment>
<dbReference type="InterPro" id="IPR005151">
    <property type="entry name" value="Tail-specific_protease"/>
</dbReference>
<dbReference type="Pfam" id="PF03572">
    <property type="entry name" value="Peptidase_S41"/>
    <property type="match status" value="1"/>
</dbReference>
<proteinExistence type="inferred from homology"/>
<dbReference type="Gene3D" id="3.90.226.10">
    <property type="entry name" value="2-enoyl-CoA Hydratase, Chain A, domain 1"/>
    <property type="match status" value="1"/>
</dbReference>
<feature type="region of interest" description="Disordered" evidence="6">
    <location>
        <begin position="655"/>
        <end position="683"/>
    </location>
</feature>
<dbReference type="GO" id="GO:0006508">
    <property type="term" value="P:proteolysis"/>
    <property type="evidence" value="ECO:0007669"/>
    <property type="project" value="UniProtKB-KW"/>
</dbReference>
<evidence type="ECO:0000259" key="8">
    <source>
        <dbReference type="PROSITE" id="PS50106"/>
    </source>
</evidence>
<dbReference type="CDD" id="cd06782">
    <property type="entry name" value="cpPDZ_CPP-like"/>
    <property type="match status" value="1"/>
</dbReference>
<dbReference type="NCBIfam" id="TIGR00225">
    <property type="entry name" value="prc"/>
    <property type="match status" value="1"/>
</dbReference>